<gene>
    <name evidence="6" type="ORF">GJ700_32675</name>
</gene>
<evidence type="ECO:0000256" key="2">
    <source>
        <dbReference type="ARBA" id="ARBA00023125"/>
    </source>
</evidence>
<dbReference type="EMBL" id="WKJJ01000033">
    <property type="protein sequence ID" value="MRV76476.1"/>
    <property type="molecule type" value="Genomic_DNA"/>
</dbReference>
<evidence type="ECO:0000259" key="5">
    <source>
        <dbReference type="PROSITE" id="PS01124"/>
    </source>
</evidence>
<accession>A0A7X2IUQ7</accession>
<dbReference type="Proteomes" id="UP000446768">
    <property type="component" value="Unassembled WGS sequence"/>
</dbReference>
<evidence type="ECO:0000256" key="1">
    <source>
        <dbReference type="ARBA" id="ARBA00023015"/>
    </source>
</evidence>
<keyword evidence="4" id="KW-0812">Transmembrane</keyword>
<dbReference type="GO" id="GO:0043565">
    <property type="term" value="F:sequence-specific DNA binding"/>
    <property type="evidence" value="ECO:0007669"/>
    <property type="project" value="InterPro"/>
</dbReference>
<evidence type="ECO:0000313" key="6">
    <source>
        <dbReference type="EMBL" id="MRV76476.1"/>
    </source>
</evidence>
<dbReference type="Gene3D" id="1.10.10.60">
    <property type="entry name" value="Homeodomain-like"/>
    <property type="match status" value="2"/>
</dbReference>
<dbReference type="PANTHER" id="PTHR43280">
    <property type="entry name" value="ARAC-FAMILY TRANSCRIPTIONAL REGULATOR"/>
    <property type="match status" value="1"/>
</dbReference>
<name>A0A7X2IUQ7_9BURK</name>
<feature type="transmembrane region" description="Helical" evidence="4">
    <location>
        <begin position="233"/>
        <end position="252"/>
    </location>
</feature>
<sequence>MIVQKALCLMQEIYKKALLALILLVAANALMVSFFTYQSYRSLSLLPWAGGGVRLKAAGWTDSGMGGTSIVRIHDDQPDKLRFGMKLTKAVAFPSAIADLILIDAKGQLVLADWSKYTSITFLAKCTPSNSMVFSLTTFDEKISKKGDFQTYRVPATYFSCNKNGVPVSLDLTRLALPDWWLNKMKLDLSSQGYALDKVAKISFGANLNSPPDVDSQVEISELVLHGRDYHSFAWLALALLASWAVFAVWFFRAHSRALVASVATSLRKDVPLAAYRQLTLEPYKDKEKAGLLKYIATNYTDPGLLLESVVTATGVNRTKVNDLLKSELGMTFTGYVNKLRLTEAARLLSENSGAAILEIAYSVGYANVSYFNKLFKEEYGCTPKVFRSISAQQSAPLGDLPVKSAADSPP</sequence>
<feature type="domain" description="HTH araC/xylS-type" evidence="5">
    <location>
        <begin position="290"/>
        <end position="390"/>
    </location>
</feature>
<keyword evidence="2" id="KW-0238">DNA-binding</keyword>
<protein>
    <submittedName>
        <fullName evidence="6">Helix-turn-helix domain-containing protein</fullName>
    </submittedName>
</protein>
<keyword evidence="7" id="KW-1185">Reference proteome</keyword>
<dbReference type="PRINTS" id="PR00032">
    <property type="entry name" value="HTHARAC"/>
</dbReference>
<proteinExistence type="predicted"/>
<dbReference type="AlphaFoldDB" id="A0A7X2IUQ7"/>
<keyword evidence="4" id="KW-0472">Membrane</keyword>
<reference evidence="6 7" key="1">
    <citation type="submission" date="2019-11" db="EMBL/GenBank/DDBJ databases">
        <title>Novel species isolated from a subtropical stream in China.</title>
        <authorList>
            <person name="Lu H."/>
        </authorList>
    </citation>
    <scope>NUCLEOTIDE SEQUENCE [LARGE SCALE GENOMIC DNA]</scope>
    <source>
        <strain evidence="6 7">FT92W</strain>
    </source>
</reference>
<dbReference type="SUPFAM" id="SSF46689">
    <property type="entry name" value="Homeodomain-like"/>
    <property type="match status" value="1"/>
</dbReference>
<dbReference type="GO" id="GO:0003700">
    <property type="term" value="F:DNA-binding transcription factor activity"/>
    <property type="evidence" value="ECO:0007669"/>
    <property type="project" value="InterPro"/>
</dbReference>
<organism evidence="6 7">
    <name type="scientific">Pseudoduganella rivuli</name>
    <dbReference type="NCBI Taxonomy" id="2666085"/>
    <lineage>
        <taxon>Bacteria</taxon>
        <taxon>Pseudomonadati</taxon>
        <taxon>Pseudomonadota</taxon>
        <taxon>Betaproteobacteria</taxon>
        <taxon>Burkholderiales</taxon>
        <taxon>Oxalobacteraceae</taxon>
        <taxon>Telluria group</taxon>
        <taxon>Pseudoduganella</taxon>
    </lineage>
</organism>
<keyword evidence="4" id="KW-1133">Transmembrane helix</keyword>
<dbReference type="Pfam" id="PF12833">
    <property type="entry name" value="HTH_18"/>
    <property type="match status" value="1"/>
</dbReference>
<evidence type="ECO:0000313" key="7">
    <source>
        <dbReference type="Proteomes" id="UP000446768"/>
    </source>
</evidence>
<dbReference type="InterPro" id="IPR020449">
    <property type="entry name" value="Tscrpt_reg_AraC-type_HTH"/>
</dbReference>
<dbReference type="PROSITE" id="PS01124">
    <property type="entry name" value="HTH_ARAC_FAMILY_2"/>
    <property type="match status" value="1"/>
</dbReference>
<keyword evidence="1" id="KW-0805">Transcription regulation</keyword>
<keyword evidence="3" id="KW-0804">Transcription</keyword>
<dbReference type="SMART" id="SM00342">
    <property type="entry name" value="HTH_ARAC"/>
    <property type="match status" value="1"/>
</dbReference>
<comment type="caution">
    <text evidence="6">The sequence shown here is derived from an EMBL/GenBank/DDBJ whole genome shotgun (WGS) entry which is preliminary data.</text>
</comment>
<evidence type="ECO:0000256" key="3">
    <source>
        <dbReference type="ARBA" id="ARBA00023163"/>
    </source>
</evidence>
<dbReference type="PANTHER" id="PTHR43280:SF27">
    <property type="entry name" value="TRANSCRIPTIONAL REGULATOR MTLR"/>
    <property type="match status" value="1"/>
</dbReference>
<evidence type="ECO:0000256" key="4">
    <source>
        <dbReference type="SAM" id="Phobius"/>
    </source>
</evidence>
<dbReference type="PROSITE" id="PS00041">
    <property type="entry name" value="HTH_ARAC_FAMILY_1"/>
    <property type="match status" value="1"/>
</dbReference>
<dbReference type="RefSeq" id="WP_154382021.1">
    <property type="nucleotide sequence ID" value="NZ_WKJJ01000033.1"/>
</dbReference>
<dbReference type="InterPro" id="IPR009057">
    <property type="entry name" value="Homeodomain-like_sf"/>
</dbReference>
<dbReference type="InterPro" id="IPR018060">
    <property type="entry name" value="HTH_AraC"/>
</dbReference>
<dbReference type="InterPro" id="IPR018062">
    <property type="entry name" value="HTH_AraC-typ_CS"/>
</dbReference>